<dbReference type="Proteomes" id="UP000276133">
    <property type="component" value="Unassembled WGS sequence"/>
</dbReference>
<sequence>MNFTTHLGINFELLRQLKISYRTKKLFFLYSELISPVFLSHSLNNYITDSSQSSLIVNRNGLLLPKHRTLLALNNRANKYQDGRFEI</sequence>
<dbReference type="AlphaFoldDB" id="A0A3M7RH01"/>
<organism evidence="1 2">
    <name type="scientific">Brachionus plicatilis</name>
    <name type="common">Marine rotifer</name>
    <name type="synonym">Brachionus muelleri</name>
    <dbReference type="NCBI Taxonomy" id="10195"/>
    <lineage>
        <taxon>Eukaryota</taxon>
        <taxon>Metazoa</taxon>
        <taxon>Spiralia</taxon>
        <taxon>Gnathifera</taxon>
        <taxon>Rotifera</taxon>
        <taxon>Eurotatoria</taxon>
        <taxon>Monogononta</taxon>
        <taxon>Pseudotrocha</taxon>
        <taxon>Ploima</taxon>
        <taxon>Brachionidae</taxon>
        <taxon>Brachionus</taxon>
    </lineage>
</organism>
<name>A0A3M7RH01_BRAPC</name>
<gene>
    <name evidence="1" type="ORF">BpHYR1_036244</name>
</gene>
<comment type="caution">
    <text evidence="1">The sequence shown here is derived from an EMBL/GenBank/DDBJ whole genome shotgun (WGS) entry which is preliminary data.</text>
</comment>
<evidence type="ECO:0000313" key="1">
    <source>
        <dbReference type="EMBL" id="RNA22749.1"/>
    </source>
</evidence>
<dbReference type="EMBL" id="REGN01003407">
    <property type="protein sequence ID" value="RNA22749.1"/>
    <property type="molecule type" value="Genomic_DNA"/>
</dbReference>
<keyword evidence="2" id="KW-1185">Reference proteome</keyword>
<reference evidence="1 2" key="1">
    <citation type="journal article" date="2018" name="Sci. Rep.">
        <title>Genomic signatures of local adaptation to the degree of environmental predictability in rotifers.</title>
        <authorList>
            <person name="Franch-Gras L."/>
            <person name="Hahn C."/>
            <person name="Garcia-Roger E.M."/>
            <person name="Carmona M.J."/>
            <person name="Serra M."/>
            <person name="Gomez A."/>
        </authorList>
    </citation>
    <scope>NUCLEOTIDE SEQUENCE [LARGE SCALE GENOMIC DNA]</scope>
    <source>
        <strain evidence="1">HYR1</strain>
    </source>
</reference>
<protein>
    <submittedName>
        <fullName evidence="1">Uncharacterized protein</fullName>
    </submittedName>
</protein>
<proteinExistence type="predicted"/>
<evidence type="ECO:0000313" key="2">
    <source>
        <dbReference type="Proteomes" id="UP000276133"/>
    </source>
</evidence>
<accession>A0A3M7RH01</accession>